<reference evidence="1" key="1">
    <citation type="journal article" date="2019" name="bioRxiv">
        <title>The Genome of the Zebra Mussel, Dreissena polymorpha: A Resource for Invasive Species Research.</title>
        <authorList>
            <person name="McCartney M.A."/>
            <person name="Auch B."/>
            <person name="Kono T."/>
            <person name="Mallez S."/>
            <person name="Zhang Y."/>
            <person name="Obille A."/>
            <person name="Becker A."/>
            <person name="Abrahante J.E."/>
            <person name="Garbe J."/>
            <person name="Badalamenti J.P."/>
            <person name="Herman A."/>
            <person name="Mangelson H."/>
            <person name="Liachko I."/>
            <person name="Sullivan S."/>
            <person name="Sone E.D."/>
            <person name="Koren S."/>
            <person name="Silverstein K.A.T."/>
            <person name="Beckman K.B."/>
            <person name="Gohl D.M."/>
        </authorList>
    </citation>
    <scope>NUCLEOTIDE SEQUENCE</scope>
    <source>
        <strain evidence="1">Duluth1</strain>
        <tissue evidence="1">Whole animal</tissue>
    </source>
</reference>
<dbReference type="EMBL" id="JAIWYP010000001">
    <property type="protein sequence ID" value="KAH3889916.1"/>
    <property type="molecule type" value="Genomic_DNA"/>
</dbReference>
<keyword evidence="2" id="KW-1185">Reference proteome</keyword>
<proteinExistence type="predicted"/>
<reference evidence="1" key="2">
    <citation type="submission" date="2020-11" db="EMBL/GenBank/DDBJ databases">
        <authorList>
            <person name="McCartney M.A."/>
            <person name="Auch B."/>
            <person name="Kono T."/>
            <person name="Mallez S."/>
            <person name="Becker A."/>
            <person name="Gohl D.M."/>
            <person name="Silverstein K.A.T."/>
            <person name="Koren S."/>
            <person name="Bechman K.B."/>
            <person name="Herman A."/>
            <person name="Abrahante J.E."/>
            <person name="Garbe J."/>
        </authorList>
    </citation>
    <scope>NUCLEOTIDE SEQUENCE</scope>
    <source>
        <strain evidence="1">Duluth1</strain>
        <tissue evidence="1">Whole animal</tissue>
    </source>
</reference>
<organism evidence="1 2">
    <name type="scientific">Dreissena polymorpha</name>
    <name type="common">Zebra mussel</name>
    <name type="synonym">Mytilus polymorpha</name>
    <dbReference type="NCBI Taxonomy" id="45954"/>
    <lineage>
        <taxon>Eukaryota</taxon>
        <taxon>Metazoa</taxon>
        <taxon>Spiralia</taxon>
        <taxon>Lophotrochozoa</taxon>
        <taxon>Mollusca</taxon>
        <taxon>Bivalvia</taxon>
        <taxon>Autobranchia</taxon>
        <taxon>Heteroconchia</taxon>
        <taxon>Euheterodonta</taxon>
        <taxon>Imparidentia</taxon>
        <taxon>Neoheterodontei</taxon>
        <taxon>Myida</taxon>
        <taxon>Dreissenoidea</taxon>
        <taxon>Dreissenidae</taxon>
        <taxon>Dreissena</taxon>
    </lineage>
</organism>
<sequence>MKIKLLGGQYEVLSQCIVSGNPEDICQMTHTEVAITVNGAATHWVQFITVSNGQLLKGRTIQLPHHCAGIVQNQGDMFITSTTALYKYTLSVYRCAVSANGDTIYIKNRGQNKLLTLSRNGTVLSIFSDPELKEPTGVHLTTGDQVLVCFGGSNAIVKLNKNGSRKVTTLVKEEDGLNCPESVFYNINRKKLIIGYEFNNISVFYSKRSCSIM</sequence>
<dbReference type="Proteomes" id="UP000828390">
    <property type="component" value="Unassembled WGS sequence"/>
</dbReference>
<dbReference type="SUPFAM" id="SSF101898">
    <property type="entry name" value="NHL repeat"/>
    <property type="match status" value="1"/>
</dbReference>
<gene>
    <name evidence="1" type="ORF">DPMN_013983</name>
</gene>
<dbReference type="AlphaFoldDB" id="A0A9D4N8S2"/>
<protein>
    <submittedName>
        <fullName evidence="1">Uncharacterized protein</fullName>
    </submittedName>
</protein>
<name>A0A9D4N8S2_DREPO</name>
<evidence type="ECO:0000313" key="1">
    <source>
        <dbReference type="EMBL" id="KAH3889916.1"/>
    </source>
</evidence>
<dbReference type="InterPro" id="IPR011042">
    <property type="entry name" value="6-blade_b-propeller_TolB-like"/>
</dbReference>
<accession>A0A9D4N8S2</accession>
<comment type="caution">
    <text evidence="1">The sequence shown here is derived from an EMBL/GenBank/DDBJ whole genome shotgun (WGS) entry which is preliminary data.</text>
</comment>
<dbReference type="Gene3D" id="2.120.10.30">
    <property type="entry name" value="TolB, C-terminal domain"/>
    <property type="match status" value="1"/>
</dbReference>
<evidence type="ECO:0000313" key="2">
    <source>
        <dbReference type="Proteomes" id="UP000828390"/>
    </source>
</evidence>